<comment type="similarity">
    <text evidence="2 10">Belongs to the fimbrial export usher family.</text>
</comment>
<keyword evidence="4" id="KW-1134">Transmembrane beta strand</keyword>
<accession>A0A411MNV7</accession>
<feature type="domain" description="PapC N-terminal" evidence="12">
    <location>
        <begin position="39"/>
        <end position="185"/>
    </location>
</feature>
<dbReference type="PANTHER" id="PTHR30451:SF21">
    <property type="entry name" value="FIMBRIAL USHER DOMAIN-CONTAINING PROTEIN YDET-RELATED"/>
    <property type="match status" value="1"/>
</dbReference>
<dbReference type="InterPro" id="IPR025885">
    <property type="entry name" value="PapC_N"/>
</dbReference>
<organism evidence="13 14">
    <name type="scientific">Pseudomonas tructae</name>
    <dbReference type="NCBI Taxonomy" id="2518644"/>
    <lineage>
        <taxon>Bacteria</taxon>
        <taxon>Pseudomonadati</taxon>
        <taxon>Pseudomonadota</taxon>
        <taxon>Gammaproteobacteria</taxon>
        <taxon>Pseudomonadales</taxon>
        <taxon>Pseudomonadaceae</taxon>
        <taxon>Pseudomonas</taxon>
    </lineage>
</organism>
<reference evidence="13 14" key="1">
    <citation type="submission" date="2019-02" db="EMBL/GenBank/DDBJ databases">
        <title>Complete genome sequence of Pseudomonas sp. SNU WT1 isolated from rainbow trout.</title>
        <authorList>
            <person name="Oh W.T."/>
            <person name="Park S.C."/>
        </authorList>
    </citation>
    <scope>NUCLEOTIDE SEQUENCE [LARGE SCALE GENOMIC DNA]</scope>
    <source>
        <strain evidence="13 14">SNU WT1</strain>
    </source>
</reference>
<dbReference type="KEGG" id="ptk:EXN22_23230"/>
<dbReference type="Gene3D" id="2.60.40.2070">
    <property type="match status" value="1"/>
</dbReference>
<dbReference type="InterPro" id="IPR025949">
    <property type="entry name" value="PapC-like_C"/>
</dbReference>
<evidence type="ECO:0000256" key="3">
    <source>
        <dbReference type="ARBA" id="ARBA00022448"/>
    </source>
</evidence>
<dbReference type="GO" id="GO:0009279">
    <property type="term" value="C:cell outer membrane"/>
    <property type="evidence" value="ECO:0007669"/>
    <property type="project" value="UniProtKB-SubCell"/>
</dbReference>
<name>A0A411MNV7_9PSED</name>
<evidence type="ECO:0000313" key="13">
    <source>
        <dbReference type="EMBL" id="QBF28461.1"/>
    </source>
</evidence>
<keyword evidence="5 10" id="KW-1029">Fimbrium biogenesis</keyword>
<feature type="domain" description="PapC-like C-terminal" evidence="11">
    <location>
        <begin position="749"/>
        <end position="811"/>
    </location>
</feature>
<evidence type="ECO:0000259" key="11">
    <source>
        <dbReference type="Pfam" id="PF13953"/>
    </source>
</evidence>
<dbReference type="PROSITE" id="PS01151">
    <property type="entry name" value="FIMBRIAL_USHER"/>
    <property type="match status" value="1"/>
</dbReference>
<evidence type="ECO:0000313" key="14">
    <source>
        <dbReference type="Proteomes" id="UP000291130"/>
    </source>
</evidence>
<evidence type="ECO:0000256" key="10">
    <source>
        <dbReference type="RuleBase" id="RU003884"/>
    </source>
</evidence>
<proteinExistence type="inferred from homology"/>
<evidence type="ECO:0000256" key="7">
    <source>
        <dbReference type="ARBA" id="ARBA00022729"/>
    </source>
</evidence>
<sequence length="840" mass="89866">MFELPCPWRTPRSAGGLPLAVIFTLAAVAGPGSAHSATFDSSFMQSFGGGSAGPNLDLEAIAQSTQIGPGVYSVSIRLNQSFFDRRELRFDDQGAGEVAACLTPALLLDMGVKLDALLDKAQLATLDCVDLAAVIDGAAVSFDAAYLVVDIIVPQIALQRDAVGYVSPSEWDDGINAGLLNYQFVAAQGHSDDQGSNSQYNLYLNGGLNLGGWRLRSNAYLSQDSVLGRQWQRSNTYAQTDLPATFGTLTLGDSFTAGDVFDSLPFRGVQLATDMGMWPDSLQGYAPVVRGVAETRAKVEVLHNGYSLYSTYVPPGPFEIDDLNAAGGSGDLEVIITEADGRERRFTQPYATLGNLMREKAWRYSLTLGEYNAADEGERPKLGQATLAYGLPADYTVYGGVLGNDFYQATLLGLGKNLGHFGAVSLDATQARTDGADGRRDTGQSYGLRYGKAFATGTSVRFAGYRYSTKGYRDFAEAAWQHDNASFDRATKRSRVQASVAHNFASTAFYLNLSQQDYWNTSRRERQLQLGINTQYRGVSYGLYASKSLVDSFGQSSQVGLSVSLPLGGGSSANLALTRNDDGSYDERAGFRGRAGRDGHLSYNIDASHSERSGSSGSASVNYLAPFAQLGAGLSAGERFEQASINLAGSLIAHADGMTLGHTLGETVGLVHVADTADVGVLNAPGTRTNADGYSVIPYMTPYRKNRVSLDTQDLDHNVDIDNGVTQVVPRRGALVKASFEAKRSEKILLNLRLSEGGHPPFGAQVLDSEQQSVGVVGPGGQVLLTLPETSNQIRVRWGKAAHQQCRASLDTRSPELASDTYRQVQATCQPITDDAGVTP</sequence>
<evidence type="ECO:0000256" key="1">
    <source>
        <dbReference type="ARBA" id="ARBA00004571"/>
    </source>
</evidence>
<dbReference type="Pfam" id="PF00577">
    <property type="entry name" value="Usher"/>
    <property type="match status" value="1"/>
</dbReference>
<dbReference type="InterPro" id="IPR018030">
    <property type="entry name" value="Fimbrial_membr_usher_CS"/>
</dbReference>
<keyword evidence="7" id="KW-0732">Signal</keyword>
<keyword evidence="8 10" id="KW-0472">Membrane</keyword>
<dbReference type="Pfam" id="PF13954">
    <property type="entry name" value="PapC_N"/>
    <property type="match status" value="1"/>
</dbReference>
<dbReference type="Gene3D" id="3.10.20.410">
    <property type="match status" value="1"/>
</dbReference>
<keyword evidence="3 10" id="KW-0813">Transport</keyword>
<evidence type="ECO:0000256" key="6">
    <source>
        <dbReference type="ARBA" id="ARBA00022692"/>
    </source>
</evidence>
<evidence type="ECO:0000259" key="12">
    <source>
        <dbReference type="Pfam" id="PF13954"/>
    </source>
</evidence>
<keyword evidence="6 10" id="KW-0812">Transmembrane</keyword>
<dbReference type="Gene3D" id="2.60.40.3110">
    <property type="match status" value="1"/>
</dbReference>
<dbReference type="SUPFAM" id="SSF141729">
    <property type="entry name" value="FimD N-terminal domain-like"/>
    <property type="match status" value="1"/>
</dbReference>
<dbReference type="InterPro" id="IPR000015">
    <property type="entry name" value="Fimb_usher"/>
</dbReference>
<gene>
    <name evidence="13" type="ORF">EXN22_23230</name>
</gene>
<keyword evidence="14" id="KW-1185">Reference proteome</keyword>
<comment type="subcellular location">
    <subcellularLocation>
        <location evidence="1 10">Cell outer membrane</location>
        <topology evidence="1 10">Multi-pass membrane protein</topology>
    </subcellularLocation>
</comment>
<evidence type="ECO:0000256" key="5">
    <source>
        <dbReference type="ARBA" id="ARBA00022558"/>
    </source>
</evidence>
<dbReference type="OrthoDB" id="6554712at2"/>
<dbReference type="GO" id="GO:0015473">
    <property type="term" value="F:fimbrial usher porin activity"/>
    <property type="evidence" value="ECO:0007669"/>
    <property type="project" value="InterPro"/>
</dbReference>
<dbReference type="PANTHER" id="PTHR30451">
    <property type="entry name" value="OUTER MEMBRANE USHER PROTEIN"/>
    <property type="match status" value="1"/>
</dbReference>
<evidence type="ECO:0000256" key="8">
    <source>
        <dbReference type="ARBA" id="ARBA00023136"/>
    </source>
</evidence>
<evidence type="ECO:0000256" key="4">
    <source>
        <dbReference type="ARBA" id="ARBA00022452"/>
    </source>
</evidence>
<protein>
    <submittedName>
        <fullName evidence="13">Fimbrial biogenesis outer membrane usher protein</fullName>
    </submittedName>
</protein>
<dbReference type="AlphaFoldDB" id="A0A411MNV7"/>
<dbReference type="GO" id="GO:0009297">
    <property type="term" value="P:pilus assembly"/>
    <property type="evidence" value="ECO:0007669"/>
    <property type="project" value="InterPro"/>
</dbReference>
<evidence type="ECO:0000256" key="2">
    <source>
        <dbReference type="ARBA" id="ARBA00008064"/>
    </source>
</evidence>
<dbReference type="InterPro" id="IPR042186">
    <property type="entry name" value="FimD_plug_dom"/>
</dbReference>
<dbReference type="Pfam" id="PF13953">
    <property type="entry name" value="PapC_C"/>
    <property type="match status" value="1"/>
</dbReference>
<keyword evidence="9 10" id="KW-0998">Cell outer membrane</keyword>
<dbReference type="EMBL" id="CP035952">
    <property type="protein sequence ID" value="QBF28461.1"/>
    <property type="molecule type" value="Genomic_DNA"/>
</dbReference>
<dbReference type="Proteomes" id="UP000291130">
    <property type="component" value="Chromosome"/>
</dbReference>
<evidence type="ECO:0000256" key="9">
    <source>
        <dbReference type="ARBA" id="ARBA00023237"/>
    </source>
</evidence>
<dbReference type="InterPro" id="IPR043142">
    <property type="entry name" value="PapC-like_C_sf"/>
</dbReference>
<dbReference type="InterPro" id="IPR037224">
    <property type="entry name" value="PapC_N_sf"/>
</dbReference>
<dbReference type="Gene3D" id="2.60.40.2610">
    <property type="entry name" value="Outer membrane usher protein FimD, plug domain"/>
    <property type="match status" value="1"/>
</dbReference>
<dbReference type="RefSeq" id="WP_130266259.1">
    <property type="nucleotide sequence ID" value="NZ_CP035952.1"/>
</dbReference>